<dbReference type="Pfam" id="PF00528">
    <property type="entry name" value="BPD_transp_1"/>
    <property type="match status" value="1"/>
</dbReference>
<feature type="transmembrane region" description="Helical" evidence="7">
    <location>
        <begin position="247"/>
        <end position="268"/>
    </location>
</feature>
<dbReference type="CDD" id="cd06261">
    <property type="entry name" value="TM_PBP2"/>
    <property type="match status" value="1"/>
</dbReference>
<dbReference type="InterPro" id="IPR035906">
    <property type="entry name" value="MetI-like_sf"/>
</dbReference>
<dbReference type="InterPro" id="IPR000515">
    <property type="entry name" value="MetI-like"/>
</dbReference>
<evidence type="ECO:0000256" key="1">
    <source>
        <dbReference type="ARBA" id="ARBA00004651"/>
    </source>
</evidence>
<feature type="transmembrane region" description="Helical" evidence="7">
    <location>
        <begin position="151"/>
        <end position="170"/>
    </location>
</feature>
<organism evidence="9 10">
    <name type="scientific">Pikeienuella piscinae</name>
    <dbReference type="NCBI Taxonomy" id="2748098"/>
    <lineage>
        <taxon>Bacteria</taxon>
        <taxon>Pseudomonadati</taxon>
        <taxon>Pseudomonadota</taxon>
        <taxon>Alphaproteobacteria</taxon>
        <taxon>Rhodobacterales</taxon>
        <taxon>Paracoccaceae</taxon>
        <taxon>Pikeienuella</taxon>
    </lineage>
</organism>
<keyword evidence="10" id="KW-1185">Reference proteome</keyword>
<keyword evidence="4 7" id="KW-0812">Transmembrane</keyword>
<dbReference type="PROSITE" id="PS50928">
    <property type="entry name" value="ABC_TM1"/>
    <property type="match status" value="1"/>
</dbReference>
<gene>
    <name evidence="9" type="ORF">G5B40_15725</name>
</gene>
<dbReference type="Proteomes" id="UP000503336">
    <property type="component" value="Chromosome"/>
</dbReference>
<dbReference type="AlphaFoldDB" id="A0A7L5C3C4"/>
<feature type="transmembrane region" description="Helical" evidence="7">
    <location>
        <begin position="92"/>
        <end position="114"/>
    </location>
</feature>
<reference evidence="9 10" key="1">
    <citation type="submission" date="2020-02" db="EMBL/GenBank/DDBJ databases">
        <title>complete genome sequence of Rhodobacteraceae bacterium.</title>
        <authorList>
            <person name="Park J."/>
            <person name="Kim Y.-S."/>
            <person name="Kim K.-H."/>
        </authorList>
    </citation>
    <scope>NUCLEOTIDE SEQUENCE [LARGE SCALE GENOMIC DNA]</scope>
    <source>
        <strain evidence="9 10">RR4-56</strain>
    </source>
</reference>
<evidence type="ECO:0000313" key="9">
    <source>
        <dbReference type="EMBL" id="QIE56754.1"/>
    </source>
</evidence>
<proteinExistence type="inferred from homology"/>
<evidence type="ECO:0000313" key="10">
    <source>
        <dbReference type="Proteomes" id="UP000503336"/>
    </source>
</evidence>
<evidence type="ECO:0000256" key="2">
    <source>
        <dbReference type="ARBA" id="ARBA00022448"/>
    </source>
</evidence>
<dbReference type="RefSeq" id="WP_165100454.1">
    <property type="nucleotide sequence ID" value="NZ_CP049056.1"/>
</dbReference>
<evidence type="ECO:0000256" key="5">
    <source>
        <dbReference type="ARBA" id="ARBA00022989"/>
    </source>
</evidence>
<dbReference type="KEGG" id="hdh:G5B40_15725"/>
<feature type="transmembrane region" description="Helical" evidence="7">
    <location>
        <begin position="206"/>
        <end position="227"/>
    </location>
</feature>
<feature type="domain" description="ABC transmembrane type-1" evidence="8">
    <location>
        <begin position="85"/>
        <end position="265"/>
    </location>
</feature>
<dbReference type="Gene3D" id="1.10.3720.10">
    <property type="entry name" value="MetI-like"/>
    <property type="match status" value="1"/>
</dbReference>
<keyword evidence="5 7" id="KW-1133">Transmembrane helix</keyword>
<evidence type="ECO:0000256" key="7">
    <source>
        <dbReference type="RuleBase" id="RU363032"/>
    </source>
</evidence>
<dbReference type="EMBL" id="CP049056">
    <property type="protein sequence ID" value="QIE56754.1"/>
    <property type="molecule type" value="Genomic_DNA"/>
</dbReference>
<keyword evidence="2 7" id="KW-0813">Transport</keyword>
<sequence length="286" mass="31110">MTRATQKRISLAVFVAMVVFWQVLSVLFPAEIVDGVPMIPGWQVLATTTFLSMADYWGGGFGIISVAQGGERTTAAAALSIISHSWDTLVRLYVGLALGAICGATLGLAITWSAWTRRIIELPVEVLRTLPLLAMVPLFQLWFGTYFAGKIAFIGYGVAVLFVAGVINAVRNVPPIYLENARTLGASKMEIYKTVILPAIFPELRATIMLSLGLAWATVIGAEYLGAQSGLGYILVYAQSYGFVDRMFFVALLFVLYASISFALFNMVSTKMLRWAPRASGRESLA</sequence>
<protein>
    <submittedName>
        <fullName evidence="9">ABC transporter permease subunit</fullName>
    </submittedName>
</protein>
<evidence type="ECO:0000256" key="6">
    <source>
        <dbReference type="ARBA" id="ARBA00023136"/>
    </source>
</evidence>
<dbReference type="PANTHER" id="PTHR30151:SF38">
    <property type="entry name" value="ALIPHATIC SULFONATES TRANSPORT PERMEASE PROTEIN SSUC-RELATED"/>
    <property type="match status" value="1"/>
</dbReference>
<dbReference type="GO" id="GO:0005886">
    <property type="term" value="C:plasma membrane"/>
    <property type="evidence" value="ECO:0007669"/>
    <property type="project" value="UniProtKB-SubCell"/>
</dbReference>
<keyword evidence="6 7" id="KW-0472">Membrane</keyword>
<evidence type="ECO:0000259" key="8">
    <source>
        <dbReference type="PROSITE" id="PS50928"/>
    </source>
</evidence>
<evidence type="ECO:0000256" key="3">
    <source>
        <dbReference type="ARBA" id="ARBA00022475"/>
    </source>
</evidence>
<accession>A0A7L5C3C4</accession>
<dbReference type="GO" id="GO:0055085">
    <property type="term" value="P:transmembrane transport"/>
    <property type="evidence" value="ECO:0007669"/>
    <property type="project" value="InterPro"/>
</dbReference>
<feature type="transmembrane region" description="Helical" evidence="7">
    <location>
        <begin position="9"/>
        <end position="28"/>
    </location>
</feature>
<dbReference type="SUPFAM" id="SSF161098">
    <property type="entry name" value="MetI-like"/>
    <property type="match status" value="1"/>
</dbReference>
<dbReference type="PANTHER" id="PTHR30151">
    <property type="entry name" value="ALKANE SULFONATE ABC TRANSPORTER-RELATED, MEMBRANE SUBUNIT"/>
    <property type="match status" value="1"/>
</dbReference>
<comment type="subcellular location">
    <subcellularLocation>
        <location evidence="1 7">Cell membrane</location>
        <topology evidence="1 7">Multi-pass membrane protein</topology>
    </subcellularLocation>
</comment>
<comment type="similarity">
    <text evidence="7">Belongs to the binding-protein-dependent transport system permease family.</text>
</comment>
<evidence type="ECO:0000256" key="4">
    <source>
        <dbReference type="ARBA" id="ARBA00022692"/>
    </source>
</evidence>
<keyword evidence="3" id="KW-1003">Cell membrane</keyword>
<name>A0A7L5C3C4_9RHOB</name>